<accession>A0A087TQ05</accession>
<gene>
    <name evidence="1" type="ORF">X975_24756</name>
</gene>
<dbReference type="Proteomes" id="UP000054359">
    <property type="component" value="Unassembled WGS sequence"/>
</dbReference>
<keyword evidence="2" id="KW-1185">Reference proteome</keyword>
<dbReference type="EMBL" id="KK116251">
    <property type="protein sequence ID" value="KFM67194.1"/>
    <property type="molecule type" value="Genomic_DNA"/>
</dbReference>
<organism evidence="1 2">
    <name type="scientific">Stegodyphus mimosarum</name>
    <name type="common">African social velvet spider</name>
    <dbReference type="NCBI Taxonomy" id="407821"/>
    <lineage>
        <taxon>Eukaryota</taxon>
        <taxon>Metazoa</taxon>
        <taxon>Ecdysozoa</taxon>
        <taxon>Arthropoda</taxon>
        <taxon>Chelicerata</taxon>
        <taxon>Arachnida</taxon>
        <taxon>Araneae</taxon>
        <taxon>Araneomorphae</taxon>
        <taxon>Entelegynae</taxon>
        <taxon>Eresoidea</taxon>
        <taxon>Eresidae</taxon>
        <taxon>Stegodyphus</taxon>
    </lineage>
</organism>
<protein>
    <recommendedName>
        <fullName evidence="3">Transposable element Tc3 transposase</fullName>
    </recommendedName>
</protein>
<sequence>MEVDAAWPWKILWGDEAHFYLNGTMNTQNCRIWNDKSPHASQQFPYIHQPVWCGFTAEFIVGPFFYENITPTGPETCSVTGEKYRHMLNSFVIPALQQRQCLGEIIFMQDGAPPHVAVRVQQMLRQNFTTETVISRYFPTAWPPRSPDLTPYDFWLWGYLKSKVYQGVVQDLATLKDNISRTVRKIPADMLLSAVVHTVNRMQYVVHNNGSHIEPHLNAK</sequence>
<evidence type="ECO:0000313" key="2">
    <source>
        <dbReference type="Proteomes" id="UP000054359"/>
    </source>
</evidence>
<feature type="non-terminal residue" evidence="1">
    <location>
        <position position="220"/>
    </location>
</feature>
<reference evidence="1 2" key="1">
    <citation type="submission" date="2013-11" db="EMBL/GenBank/DDBJ databases">
        <title>Genome sequencing of Stegodyphus mimosarum.</title>
        <authorList>
            <person name="Bechsgaard J."/>
        </authorList>
    </citation>
    <scope>NUCLEOTIDE SEQUENCE [LARGE SCALE GENOMIC DNA]</scope>
</reference>
<evidence type="ECO:0008006" key="3">
    <source>
        <dbReference type="Google" id="ProtNLM"/>
    </source>
</evidence>
<proteinExistence type="predicted"/>
<dbReference type="PANTHER" id="PTHR47326">
    <property type="entry name" value="TRANSPOSABLE ELEMENT TC3 TRANSPOSASE-LIKE PROTEIN"/>
    <property type="match status" value="1"/>
</dbReference>
<name>A0A087TQ05_STEMI</name>
<dbReference type="InterPro" id="IPR036397">
    <property type="entry name" value="RNaseH_sf"/>
</dbReference>
<dbReference type="GO" id="GO:0003676">
    <property type="term" value="F:nucleic acid binding"/>
    <property type="evidence" value="ECO:0007669"/>
    <property type="project" value="InterPro"/>
</dbReference>
<evidence type="ECO:0000313" key="1">
    <source>
        <dbReference type="EMBL" id="KFM67194.1"/>
    </source>
</evidence>
<dbReference type="OrthoDB" id="6436543at2759"/>
<dbReference type="PANTHER" id="PTHR47326:SF1">
    <property type="entry name" value="HTH PSQ-TYPE DOMAIN-CONTAINING PROTEIN"/>
    <property type="match status" value="1"/>
</dbReference>
<dbReference type="AlphaFoldDB" id="A0A087TQ05"/>
<dbReference type="Gene3D" id="3.30.420.10">
    <property type="entry name" value="Ribonuclease H-like superfamily/Ribonuclease H"/>
    <property type="match status" value="1"/>
</dbReference>